<dbReference type="EMBL" id="PEBX01000028">
    <property type="protein sequence ID" value="PTQ56458.1"/>
    <property type="molecule type" value="Genomic_DNA"/>
</dbReference>
<dbReference type="SUPFAM" id="SSF50346">
    <property type="entry name" value="PRC-barrel domain"/>
    <property type="match status" value="1"/>
</dbReference>
<protein>
    <recommendedName>
        <fullName evidence="1">PRC-barrel domain-containing protein</fullName>
    </recommendedName>
</protein>
<evidence type="ECO:0000259" key="1">
    <source>
        <dbReference type="Pfam" id="PF05239"/>
    </source>
</evidence>
<dbReference type="Proteomes" id="UP000244338">
    <property type="component" value="Unassembled WGS sequence"/>
</dbReference>
<dbReference type="NCBIfam" id="TIGR02888">
    <property type="entry name" value="spore_YlmC_YmxH"/>
    <property type="match status" value="1"/>
</dbReference>
<dbReference type="InterPro" id="IPR011033">
    <property type="entry name" value="PRC_barrel-like_sf"/>
</dbReference>
<gene>
    <name evidence="2" type="ORF">BSOLF_0226</name>
</gene>
<reference evidence="3" key="1">
    <citation type="journal article" date="2018" name="Sci. Rep.">
        <title>Lignite coal burning seam in the remote Altai Mountains harbors a hydrogen-driven thermophilic microbial community.</title>
        <authorList>
            <person name="Kadnikov V.V."/>
            <person name="Mardanov A.V."/>
            <person name="Ivasenko D.A."/>
            <person name="Antsiferov D.V."/>
            <person name="Beletsky A.V."/>
            <person name="Karnachuk O.V."/>
            <person name="Ravin N.V."/>
        </authorList>
    </citation>
    <scope>NUCLEOTIDE SEQUENCE [LARGE SCALE GENOMIC DNA]</scope>
</reference>
<dbReference type="PANTHER" id="PTHR40061:SF2">
    <property type="entry name" value="PRC-BARREL DOMAIN-CONTAINING PROTEIN"/>
    <property type="match status" value="1"/>
</dbReference>
<feature type="domain" description="PRC-barrel" evidence="1">
    <location>
        <begin position="2"/>
        <end position="77"/>
    </location>
</feature>
<dbReference type="InterPro" id="IPR027275">
    <property type="entry name" value="PRC-brl_dom"/>
</dbReference>
<comment type="caution">
    <text evidence="2">The sequence shown here is derived from an EMBL/GenBank/DDBJ whole genome shotgun (WGS) entry which is preliminary data.</text>
</comment>
<accession>A0A2R6Y1A1</accession>
<evidence type="ECO:0000313" key="3">
    <source>
        <dbReference type="Proteomes" id="UP000244338"/>
    </source>
</evidence>
<dbReference type="Pfam" id="PF05239">
    <property type="entry name" value="PRC"/>
    <property type="match status" value="1"/>
</dbReference>
<dbReference type="AlphaFoldDB" id="A0A2R6Y1A1"/>
<dbReference type="Gene3D" id="2.30.30.240">
    <property type="entry name" value="PRC-barrel domain"/>
    <property type="match status" value="1"/>
</dbReference>
<organism evidence="2 3">
    <name type="scientific">Candidatus Carbonibacillus altaicus</name>
    <dbReference type="NCBI Taxonomy" id="2163959"/>
    <lineage>
        <taxon>Bacteria</taxon>
        <taxon>Bacillati</taxon>
        <taxon>Bacillota</taxon>
        <taxon>Bacilli</taxon>
        <taxon>Bacillales</taxon>
        <taxon>Candidatus Carbonibacillus</taxon>
    </lineage>
</organism>
<sequence>MRFSELGGKEVVDLTSGERLGMIHESDLLVDPASGRIGAIVLPVKGGWLRRTQGEVAIPWDAIKTIGTDLIIVSLKEKRYGVLES</sequence>
<evidence type="ECO:0000313" key="2">
    <source>
        <dbReference type="EMBL" id="PTQ56458.1"/>
    </source>
</evidence>
<proteinExistence type="predicted"/>
<name>A0A2R6Y1A1_9BACL</name>
<dbReference type="InterPro" id="IPR014238">
    <property type="entry name" value="Spore_YlmC/YmxH"/>
</dbReference>
<dbReference type="PANTHER" id="PTHR40061">
    <property type="entry name" value="SPORULATION PROTEIN YLMC-RELATED"/>
    <property type="match status" value="1"/>
</dbReference>